<reference evidence="1 2" key="1">
    <citation type="submission" date="2019-03" db="EMBL/GenBank/DDBJ databases">
        <title>First draft genome of Liparis tanakae, snailfish: a comprehensive survey of snailfish specific genes.</title>
        <authorList>
            <person name="Kim W."/>
            <person name="Song I."/>
            <person name="Jeong J.-H."/>
            <person name="Kim D."/>
            <person name="Kim S."/>
            <person name="Ryu S."/>
            <person name="Song J.Y."/>
            <person name="Lee S.K."/>
        </authorList>
    </citation>
    <scope>NUCLEOTIDE SEQUENCE [LARGE SCALE GENOMIC DNA]</scope>
    <source>
        <tissue evidence="1">Muscle</tissue>
    </source>
</reference>
<gene>
    <name evidence="1" type="ORF">EYF80_004766</name>
</gene>
<proteinExistence type="predicted"/>
<keyword evidence="2" id="KW-1185">Reference proteome</keyword>
<sequence>MKAYRSGVLCTSLNYKANDPRAQPTHIRGLSEPDVPVGNRKQRMVYEREKRSSEIPTSEWWTMRTMRWMLLLDWDFLTRDAAVLLVLMGTVARRSRIRPGEKTLSITSGGMSRHHVTRPTDLSVGMTGWSLHWSSSQSKCSLCMILFFTSGGMKFSIRRYLK</sequence>
<protein>
    <submittedName>
        <fullName evidence="1">Uncharacterized protein</fullName>
    </submittedName>
</protein>
<evidence type="ECO:0000313" key="2">
    <source>
        <dbReference type="Proteomes" id="UP000314294"/>
    </source>
</evidence>
<comment type="caution">
    <text evidence="1">The sequence shown here is derived from an EMBL/GenBank/DDBJ whole genome shotgun (WGS) entry which is preliminary data.</text>
</comment>
<evidence type="ECO:0000313" key="1">
    <source>
        <dbReference type="EMBL" id="TNN85112.1"/>
    </source>
</evidence>
<accession>A0A4Z2J6J8</accession>
<organism evidence="1 2">
    <name type="scientific">Liparis tanakae</name>
    <name type="common">Tanaka's snailfish</name>
    <dbReference type="NCBI Taxonomy" id="230148"/>
    <lineage>
        <taxon>Eukaryota</taxon>
        <taxon>Metazoa</taxon>
        <taxon>Chordata</taxon>
        <taxon>Craniata</taxon>
        <taxon>Vertebrata</taxon>
        <taxon>Euteleostomi</taxon>
        <taxon>Actinopterygii</taxon>
        <taxon>Neopterygii</taxon>
        <taxon>Teleostei</taxon>
        <taxon>Neoteleostei</taxon>
        <taxon>Acanthomorphata</taxon>
        <taxon>Eupercaria</taxon>
        <taxon>Perciformes</taxon>
        <taxon>Cottioidei</taxon>
        <taxon>Cottales</taxon>
        <taxon>Liparidae</taxon>
        <taxon>Liparis</taxon>
    </lineage>
</organism>
<dbReference type="AlphaFoldDB" id="A0A4Z2J6J8"/>
<dbReference type="Proteomes" id="UP000314294">
    <property type="component" value="Unassembled WGS sequence"/>
</dbReference>
<name>A0A4Z2J6J8_9TELE</name>
<dbReference type="EMBL" id="SRLO01000023">
    <property type="protein sequence ID" value="TNN85112.1"/>
    <property type="molecule type" value="Genomic_DNA"/>
</dbReference>